<evidence type="ECO:0000256" key="3">
    <source>
        <dbReference type="ARBA" id="ARBA00022448"/>
    </source>
</evidence>
<keyword evidence="6 8" id="KW-1133">Transmembrane helix</keyword>
<keyword evidence="5 8" id="KW-0812">Transmembrane</keyword>
<dbReference type="PANTHER" id="PTHR30269">
    <property type="entry name" value="TRANSMEMBRANE PROTEIN YFCA"/>
    <property type="match status" value="1"/>
</dbReference>
<evidence type="ECO:0000256" key="4">
    <source>
        <dbReference type="ARBA" id="ARBA00022475"/>
    </source>
</evidence>
<comment type="similarity">
    <text evidence="2 8">Belongs to the 4-toluene sulfonate uptake permease (TSUP) (TC 2.A.102) family.</text>
</comment>
<evidence type="ECO:0000256" key="1">
    <source>
        <dbReference type="ARBA" id="ARBA00004651"/>
    </source>
</evidence>
<dbReference type="Pfam" id="PF01925">
    <property type="entry name" value="TauE"/>
    <property type="match status" value="1"/>
</dbReference>
<feature type="transmembrane region" description="Helical" evidence="8">
    <location>
        <begin position="44"/>
        <end position="77"/>
    </location>
</feature>
<evidence type="ECO:0000256" key="7">
    <source>
        <dbReference type="ARBA" id="ARBA00023136"/>
    </source>
</evidence>
<name>A0A921F3U6_9ACTN</name>
<evidence type="ECO:0000256" key="8">
    <source>
        <dbReference type="RuleBase" id="RU363041"/>
    </source>
</evidence>
<evidence type="ECO:0000256" key="2">
    <source>
        <dbReference type="ARBA" id="ARBA00009142"/>
    </source>
</evidence>
<dbReference type="InterPro" id="IPR002781">
    <property type="entry name" value="TM_pro_TauE-like"/>
</dbReference>
<sequence length="293" mass="29848">MQLSFATAHMRGEFGICSGQDDETPFERIPVTDFATLLTDNPGLAVALIVAAGFAGWIDAVVGGGGLVLIPVLLIAFPNAVPATALGTNKAVAVWGTLSASITYLRRTRVPLKFLAAAVPIALVFSGLGAAAAAAISTDWMRPMVLVLLLAVGLWVALRPGFGSGDATPLRRAGVAGGLCAAGAISFYDGIFGPGTGTFLIMAFTALVTGDFLRSAAMSKVVNLATNIGALLVFGAGGHIVWLLALVLAIANVIGAQVGARMAINRGSGFVRIVLLVVVVAMVGKLAYDMIAA</sequence>
<dbReference type="Proteomes" id="UP000776650">
    <property type="component" value="Unassembled WGS sequence"/>
</dbReference>
<dbReference type="GO" id="GO:0005886">
    <property type="term" value="C:plasma membrane"/>
    <property type="evidence" value="ECO:0007669"/>
    <property type="project" value="UniProtKB-SubCell"/>
</dbReference>
<gene>
    <name evidence="9" type="ORF">K8V11_06785</name>
</gene>
<comment type="subcellular location">
    <subcellularLocation>
        <location evidence="1 8">Cell membrane</location>
        <topology evidence="1 8">Multi-pass membrane protein</topology>
    </subcellularLocation>
</comment>
<dbReference type="PANTHER" id="PTHR30269:SF0">
    <property type="entry name" value="MEMBRANE TRANSPORTER PROTEIN YFCA-RELATED"/>
    <property type="match status" value="1"/>
</dbReference>
<dbReference type="RefSeq" id="WP_303911964.1">
    <property type="nucleotide sequence ID" value="NZ_DYXM01000125.1"/>
</dbReference>
<feature type="transmembrane region" description="Helical" evidence="8">
    <location>
        <begin position="140"/>
        <end position="158"/>
    </location>
</feature>
<dbReference type="InterPro" id="IPR052017">
    <property type="entry name" value="TSUP"/>
</dbReference>
<protein>
    <recommendedName>
        <fullName evidence="8">Probable membrane transporter protein</fullName>
    </recommendedName>
</protein>
<keyword evidence="4 8" id="KW-1003">Cell membrane</keyword>
<evidence type="ECO:0000313" key="9">
    <source>
        <dbReference type="EMBL" id="HJE90697.1"/>
    </source>
</evidence>
<evidence type="ECO:0000256" key="5">
    <source>
        <dbReference type="ARBA" id="ARBA00022692"/>
    </source>
</evidence>
<keyword evidence="3" id="KW-0813">Transport</keyword>
<proteinExistence type="inferred from homology"/>
<feature type="transmembrane region" description="Helical" evidence="8">
    <location>
        <begin position="270"/>
        <end position="288"/>
    </location>
</feature>
<dbReference type="EMBL" id="DYXM01000125">
    <property type="protein sequence ID" value="HJE90697.1"/>
    <property type="molecule type" value="Genomic_DNA"/>
</dbReference>
<comment type="caution">
    <text evidence="9">The sequence shown here is derived from an EMBL/GenBank/DDBJ whole genome shotgun (WGS) entry which is preliminary data.</text>
</comment>
<evidence type="ECO:0000256" key="6">
    <source>
        <dbReference type="ARBA" id="ARBA00022989"/>
    </source>
</evidence>
<reference evidence="9" key="1">
    <citation type="journal article" date="2021" name="PeerJ">
        <title>Extensive microbial diversity within the chicken gut microbiome revealed by metagenomics and culture.</title>
        <authorList>
            <person name="Gilroy R."/>
            <person name="Ravi A."/>
            <person name="Getino M."/>
            <person name="Pursley I."/>
            <person name="Horton D.L."/>
            <person name="Alikhan N.F."/>
            <person name="Baker D."/>
            <person name="Gharbi K."/>
            <person name="Hall N."/>
            <person name="Watson M."/>
            <person name="Adriaenssens E.M."/>
            <person name="Foster-Nyarko E."/>
            <person name="Jarju S."/>
            <person name="Secka A."/>
            <person name="Antonio M."/>
            <person name="Oren A."/>
            <person name="Chaudhuri R.R."/>
            <person name="La Ragione R."/>
            <person name="Hildebrand F."/>
            <person name="Pallen M.J."/>
        </authorList>
    </citation>
    <scope>NUCLEOTIDE SEQUENCE</scope>
    <source>
        <strain evidence="9">ChiGjej1B1-18357</strain>
    </source>
</reference>
<accession>A0A921F3U6</accession>
<feature type="transmembrane region" description="Helical" evidence="8">
    <location>
        <begin position="225"/>
        <end position="250"/>
    </location>
</feature>
<feature type="transmembrane region" description="Helical" evidence="8">
    <location>
        <begin position="194"/>
        <end position="213"/>
    </location>
</feature>
<dbReference type="AlphaFoldDB" id="A0A921F3U6"/>
<evidence type="ECO:0000313" key="10">
    <source>
        <dbReference type="Proteomes" id="UP000776650"/>
    </source>
</evidence>
<organism evidence="9 10">
    <name type="scientific">Dietzia timorensis</name>
    <dbReference type="NCBI Taxonomy" id="499555"/>
    <lineage>
        <taxon>Bacteria</taxon>
        <taxon>Bacillati</taxon>
        <taxon>Actinomycetota</taxon>
        <taxon>Actinomycetes</taxon>
        <taxon>Mycobacteriales</taxon>
        <taxon>Dietziaceae</taxon>
        <taxon>Dietzia</taxon>
    </lineage>
</organism>
<keyword evidence="7 8" id="KW-0472">Membrane</keyword>
<feature type="transmembrane region" description="Helical" evidence="8">
    <location>
        <begin position="114"/>
        <end position="134"/>
    </location>
</feature>
<reference evidence="9" key="2">
    <citation type="submission" date="2021-09" db="EMBL/GenBank/DDBJ databases">
        <authorList>
            <person name="Gilroy R."/>
        </authorList>
    </citation>
    <scope>NUCLEOTIDE SEQUENCE</scope>
    <source>
        <strain evidence="9">ChiGjej1B1-18357</strain>
    </source>
</reference>